<feature type="domain" description="DUF6570" evidence="1">
    <location>
        <begin position="101"/>
        <end position="168"/>
    </location>
</feature>
<dbReference type="EMBL" id="CAJVQA010012296">
    <property type="protein sequence ID" value="CAG8715462.1"/>
    <property type="molecule type" value="Genomic_DNA"/>
</dbReference>
<dbReference type="AlphaFoldDB" id="A0A9N9NAG2"/>
<dbReference type="InterPro" id="IPR051055">
    <property type="entry name" value="PIF1_helicase"/>
</dbReference>
<comment type="caution">
    <text evidence="2">The sequence shown here is derived from an EMBL/GenBank/DDBJ whole genome shotgun (WGS) entry which is preliminary data.</text>
</comment>
<sequence length="1230" mass="141871">MNSQFRRLKNDRSQQHMARLCQDQNYVRKSNLLQTEFCNKIKPNELCELPCAACSGLYCYKNYKEISVNNIDLSLLKALIDFLDPFFEIDFNYKHPYIDNRLTIPKQILISPEYSYMNLIQLTKKKYTHYKLKGHIITFSQNPKLLMNILPLPMYRLTDYLKVVFIGTLQWLFEHNKLFKDKFIIDTNSLNVLPEEDIPEPLLITTTVINITSHEMKHYTDYALNDLLDENCSDNNSDNNNQDLFECNNQVFKNFINNNSINSTSELRPSGILHVDNSNKHVSSEQNKKSVNISTQSHVICVPYIGGHEGRSTCVTLKKYANHLMHYHDPKFWQYRSFQFVLFNVLQHRELQDIKQSIDQIQNNQKISHFAINELLRNINATGSKLIASHQSCAPNLHSPIIMMYAGNEIDIEKLTSDNFPKATERSCLAHLDSSAVAKYFNMVTELIINTLFAYNKENGGIFSAMKNYYCVVEYQDHSTSYCHMLVWLYEALNPIILCNKIKEDIEFQDISYLLPEGEVLTNKMLEAKYAVLKTIIQKRMHLFFMPIPDLKSPNFEENFQQDLLDIAKHMLFHCLNPSRIIFPDQGIIAVQYNNAFINNHNPYKTAACRSNNDIKFIATHKLALAYVYYITDYITKSDLTQASDKTSIDIVNRSHKLVTKCLNKIVGQTELTSPQVSAYLLGINDHYTPNTFVSLHLQSFEDYLMMEWKKHIQNFNKDLDEFNDCSDTNYDQNNQYYKNESFMITFFNNNLTAINLHVNYQFRVHRRKGTERVVVLCNKRVSKITDIENTECYACQTFLDGLAISPCIKSIISNIELLHKCSEETALNRELRKSALDNSILVKACHINCGYDINDQHLFSDIDDDLLDNDTSKITHTFDSSGIGKFKVIQAIDSYFACTLQCHTLYILAPTRIAAANVYRNTIHSACGFEYVILEEISMIGKNLLVQFHAFIKKLKTTDNSVPFAGLNILCVGDFMQLLVVLDTALYMLDNITQINSLNSHYSNNIKPSSISTKKKSAIDPLSINYHSVTNTTEKNLWLNVKHVVILKKPMHQLDDPFYASILERINEGNLTKFQKSALRSKILGDNTISSIDWRDAIFLVPRNDLYVQLNFDATKEHAYYNNQPLIYSYAQDSYNRNILTRNIRNKFLSTPDTKDNALCGILPLSINMKVVITVNVCTNNNLANSSQEILREIVYDDNSVECSHYNDNTIILKSLPKYVIIELIGRTP</sequence>
<evidence type="ECO:0000313" key="2">
    <source>
        <dbReference type="EMBL" id="CAG8715462.1"/>
    </source>
</evidence>
<proteinExistence type="predicted"/>
<dbReference type="InterPro" id="IPR027417">
    <property type="entry name" value="P-loop_NTPase"/>
</dbReference>
<evidence type="ECO:0000259" key="1">
    <source>
        <dbReference type="Pfam" id="PF20209"/>
    </source>
</evidence>
<dbReference type="Pfam" id="PF20209">
    <property type="entry name" value="DUF6570"/>
    <property type="match status" value="1"/>
</dbReference>
<protein>
    <submittedName>
        <fullName evidence="2">7039_t:CDS:1</fullName>
    </submittedName>
</protein>
<feature type="non-terminal residue" evidence="2">
    <location>
        <position position="1230"/>
    </location>
</feature>
<dbReference type="Proteomes" id="UP000789759">
    <property type="component" value="Unassembled WGS sequence"/>
</dbReference>
<gene>
    <name evidence="2" type="ORF">CPELLU_LOCUS12569</name>
</gene>
<accession>A0A9N9NAG2</accession>
<dbReference type="PANTHER" id="PTHR47642">
    <property type="entry name" value="ATP-DEPENDENT DNA HELICASE"/>
    <property type="match status" value="1"/>
</dbReference>
<reference evidence="2" key="1">
    <citation type="submission" date="2021-06" db="EMBL/GenBank/DDBJ databases">
        <authorList>
            <person name="Kallberg Y."/>
            <person name="Tangrot J."/>
            <person name="Rosling A."/>
        </authorList>
    </citation>
    <scope>NUCLEOTIDE SEQUENCE</scope>
    <source>
        <strain evidence="2">FL966</strain>
    </source>
</reference>
<dbReference type="OrthoDB" id="3267861at2759"/>
<dbReference type="PANTHER" id="PTHR47642:SF5">
    <property type="entry name" value="ATP-DEPENDENT DNA HELICASE"/>
    <property type="match status" value="1"/>
</dbReference>
<evidence type="ECO:0000313" key="3">
    <source>
        <dbReference type="Proteomes" id="UP000789759"/>
    </source>
</evidence>
<keyword evidence="3" id="KW-1185">Reference proteome</keyword>
<dbReference type="InterPro" id="IPR046700">
    <property type="entry name" value="DUF6570"/>
</dbReference>
<dbReference type="Gene3D" id="3.40.50.300">
    <property type="entry name" value="P-loop containing nucleotide triphosphate hydrolases"/>
    <property type="match status" value="1"/>
</dbReference>
<name>A0A9N9NAG2_9GLOM</name>
<organism evidence="2 3">
    <name type="scientific">Cetraspora pellucida</name>
    <dbReference type="NCBI Taxonomy" id="1433469"/>
    <lineage>
        <taxon>Eukaryota</taxon>
        <taxon>Fungi</taxon>
        <taxon>Fungi incertae sedis</taxon>
        <taxon>Mucoromycota</taxon>
        <taxon>Glomeromycotina</taxon>
        <taxon>Glomeromycetes</taxon>
        <taxon>Diversisporales</taxon>
        <taxon>Gigasporaceae</taxon>
        <taxon>Cetraspora</taxon>
    </lineage>
</organism>